<proteinExistence type="predicted"/>
<accession>H2XWF0</accession>
<dbReference type="HOGENOM" id="CLU_2800522_0_0_1"/>
<reference evidence="1" key="3">
    <citation type="submission" date="2025-09" db="UniProtKB">
        <authorList>
            <consortium name="Ensembl"/>
        </authorList>
    </citation>
    <scope>IDENTIFICATION</scope>
</reference>
<name>H2XWF0_CIOIN</name>
<dbReference type="Ensembl" id="ENSCINT00000034449.1">
    <property type="protein sequence ID" value="ENSCINP00000033984.1"/>
    <property type="gene ID" value="ENSCING00000021153.1"/>
</dbReference>
<sequence>MNECNLLYPRVAGKRQSLSHGFNTSCQLTSYHVCYFVGNYFFWIFSSFLCISDNLDNPLVTTGLEQLP</sequence>
<dbReference type="AlphaFoldDB" id="H2XWF0"/>
<organism evidence="1 2">
    <name type="scientific">Ciona intestinalis</name>
    <name type="common">Transparent sea squirt</name>
    <name type="synonym">Ascidia intestinalis</name>
    <dbReference type="NCBI Taxonomy" id="7719"/>
    <lineage>
        <taxon>Eukaryota</taxon>
        <taxon>Metazoa</taxon>
        <taxon>Chordata</taxon>
        <taxon>Tunicata</taxon>
        <taxon>Ascidiacea</taxon>
        <taxon>Phlebobranchia</taxon>
        <taxon>Cionidae</taxon>
        <taxon>Ciona</taxon>
    </lineage>
</organism>
<evidence type="ECO:0000313" key="1">
    <source>
        <dbReference type="Ensembl" id="ENSCINP00000033984.1"/>
    </source>
</evidence>
<reference evidence="1" key="2">
    <citation type="submission" date="2025-08" db="UniProtKB">
        <authorList>
            <consortium name="Ensembl"/>
        </authorList>
    </citation>
    <scope>IDENTIFICATION</scope>
</reference>
<dbReference type="InParanoid" id="H2XWF0"/>
<evidence type="ECO:0000313" key="2">
    <source>
        <dbReference type="Proteomes" id="UP000008144"/>
    </source>
</evidence>
<reference evidence="2" key="1">
    <citation type="journal article" date="2002" name="Science">
        <title>The draft genome of Ciona intestinalis: insights into chordate and vertebrate origins.</title>
        <authorList>
            <person name="Dehal P."/>
            <person name="Satou Y."/>
            <person name="Campbell R.K."/>
            <person name="Chapman J."/>
            <person name="Degnan B."/>
            <person name="De Tomaso A."/>
            <person name="Davidson B."/>
            <person name="Di Gregorio A."/>
            <person name="Gelpke M."/>
            <person name="Goodstein D.M."/>
            <person name="Harafuji N."/>
            <person name="Hastings K.E."/>
            <person name="Ho I."/>
            <person name="Hotta K."/>
            <person name="Huang W."/>
            <person name="Kawashima T."/>
            <person name="Lemaire P."/>
            <person name="Martinez D."/>
            <person name="Meinertzhagen I.A."/>
            <person name="Necula S."/>
            <person name="Nonaka M."/>
            <person name="Putnam N."/>
            <person name="Rash S."/>
            <person name="Saiga H."/>
            <person name="Satake M."/>
            <person name="Terry A."/>
            <person name="Yamada L."/>
            <person name="Wang H.G."/>
            <person name="Awazu S."/>
            <person name="Azumi K."/>
            <person name="Boore J."/>
            <person name="Branno M."/>
            <person name="Chin-Bow S."/>
            <person name="DeSantis R."/>
            <person name="Doyle S."/>
            <person name="Francino P."/>
            <person name="Keys D.N."/>
            <person name="Haga S."/>
            <person name="Hayashi H."/>
            <person name="Hino K."/>
            <person name="Imai K.S."/>
            <person name="Inaba K."/>
            <person name="Kano S."/>
            <person name="Kobayashi K."/>
            <person name="Kobayashi M."/>
            <person name="Lee B.I."/>
            <person name="Makabe K.W."/>
            <person name="Manohar C."/>
            <person name="Matassi G."/>
            <person name="Medina M."/>
            <person name="Mochizuki Y."/>
            <person name="Mount S."/>
            <person name="Morishita T."/>
            <person name="Miura S."/>
            <person name="Nakayama A."/>
            <person name="Nishizaka S."/>
            <person name="Nomoto H."/>
            <person name="Ohta F."/>
            <person name="Oishi K."/>
            <person name="Rigoutsos I."/>
            <person name="Sano M."/>
            <person name="Sasaki A."/>
            <person name="Sasakura Y."/>
            <person name="Shoguchi E."/>
            <person name="Shin-i T."/>
            <person name="Spagnuolo A."/>
            <person name="Stainier D."/>
            <person name="Suzuki M.M."/>
            <person name="Tassy O."/>
            <person name="Takatori N."/>
            <person name="Tokuoka M."/>
            <person name="Yagi K."/>
            <person name="Yoshizaki F."/>
            <person name="Wada S."/>
            <person name="Zhang C."/>
            <person name="Hyatt P.D."/>
            <person name="Larimer F."/>
            <person name="Detter C."/>
            <person name="Doggett N."/>
            <person name="Glavina T."/>
            <person name="Hawkins T."/>
            <person name="Richardson P."/>
            <person name="Lucas S."/>
            <person name="Kohara Y."/>
            <person name="Levine M."/>
            <person name="Satoh N."/>
            <person name="Rokhsar D.S."/>
        </authorList>
    </citation>
    <scope>NUCLEOTIDE SEQUENCE [LARGE SCALE GENOMIC DNA]</scope>
</reference>
<keyword evidence="2" id="KW-1185">Reference proteome</keyword>
<protein>
    <submittedName>
        <fullName evidence="1">Uncharacterized protein</fullName>
    </submittedName>
</protein>
<dbReference type="Proteomes" id="UP000008144">
    <property type="component" value="Unassembled WGS sequence"/>
</dbReference>